<dbReference type="InterPro" id="IPR036578">
    <property type="entry name" value="SMAD_MH1_sf"/>
</dbReference>
<dbReference type="OrthoDB" id="5794312at2759"/>
<keyword evidence="11" id="KW-1185">Reference proteome</keyword>
<evidence type="ECO:0000256" key="7">
    <source>
        <dbReference type="RuleBase" id="RU361195"/>
    </source>
</evidence>
<dbReference type="PROSITE" id="PS51076">
    <property type="entry name" value="MH2"/>
    <property type="match status" value="1"/>
</dbReference>
<comment type="caution">
    <text evidence="10">The sequence shown here is derived from an EMBL/GenBank/DDBJ whole genome shotgun (WGS) entry which is preliminary data.</text>
</comment>
<dbReference type="InterPro" id="IPR013790">
    <property type="entry name" value="Dwarfin"/>
</dbReference>
<dbReference type="GO" id="GO:0050793">
    <property type="term" value="P:regulation of developmental process"/>
    <property type="evidence" value="ECO:0007669"/>
    <property type="project" value="UniProtKB-ARBA"/>
</dbReference>
<keyword evidence="6 7" id="KW-0539">Nucleus</keyword>
<organism evidence="10 11">
    <name type="scientific">Aphidius gifuensis</name>
    <name type="common">Parasitoid wasp</name>
    <dbReference type="NCBI Taxonomy" id="684658"/>
    <lineage>
        <taxon>Eukaryota</taxon>
        <taxon>Metazoa</taxon>
        <taxon>Ecdysozoa</taxon>
        <taxon>Arthropoda</taxon>
        <taxon>Hexapoda</taxon>
        <taxon>Insecta</taxon>
        <taxon>Pterygota</taxon>
        <taxon>Neoptera</taxon>
        <taxon>Endopterygota</taxon>
        <taxon>Hymenoptera</taxon>
        <taxon>Apocrita</taxon>
        <taxon>Ichneumonoidea</taxon>
        <taxon>Braconidae</taxon>
        <taxon>Aphidiinae</taxon>
        <taxon>Aphidius</taxon>
    </lineage>
</organism>
<dbReference type="SUPFAM" id="SSF56366">
    <property type="entry name" value="SMAD MH1 domain"/>
    <property type="match status" value="1"/>
</dbReference>
<dbReference type="GO" id="GO:0030154">
    <property type="term" value="P:cell differentiation"/>
    <property type="evidence" value="ECO:0007669"/>
    <property type="project" value="TreeGrafter"/>
</dbReference>
<evidence type="ECO:0000259" key="8">
    <source>
        <dbReference type="PROSITE" id="PS51075"/>
    </source>
</evidence>
<dbReference type="GO" id="GO:0060395">
    <property type="term" value="P:SMAD protein signal transduction"/>
    <property type="evidence" value="ECO:0007669"/>
    <property type="project" value="TreeGrafter"/>
</dbReference>
<feature type="domain" description="MH1" evidence="8">
    <location>
        <begin position="14"/>
        <end position="138"/>
    </location>
</feature>
<sequence>MSWSIKKWFPSQNRDINKLFDLRENKKNDEQTLEKIQIIIKSLNIENKNSSNDLIKVLKYPGKNNNCITIDKIDNLTSQFDEKYIHVIASQIWRWPELQLQSELKPLDICQYSHKNVNNTKICINPYHWNKIKIPPIMVPVHQYDIDDNNDNDDNNVTLNVNESTLTNDNYINYKYNKQEQSYTSLNNLTINNNNNKTISTTSIVDKYYSNSNFDTDSIILPDGYLSFNSDYTPSECLSSSSTISIDNINKKNNSYQKISPVVYEELDNWADIAYYEYNTRVGDVHHSHSQCIIIDGFSNPMDNTSRFSIGKLINPSRHPLSESIRKHIGKGLHLHYMGGEIWAECHSLSSIFIQSVSLNNSANFYDNTVIKISPGQAVMIFNFEEFSTLISQRVNRGYEAVHELTKMCVMRASFVKGFGPEYPKRYDITLAPCWVEIRLISAFKWLDKVMTTMDSPASRATSYS</sequence>
<name>A0A834Y397_APHGI</name>
<comment type="similarity">
    <text evidence="1 7">Belongs to the dwarfin/SMAD family.</text>
</comment>
<dbReference type="SMART" id="SM00524">
    <property type="entry name" value="DWB"/>
    <property type="match status" value="1"/>
</dbReference>
<dbReference type="Gene3D" id="2.60.200.10">
    <property type="match status" value="1"/>
</dbReference>
<dbReference type="InterPro" id="IPR017855">
    <property type="entry name" value="SMAD-like_dom_sf"/>
</dbReference>
<evidence type="ECO:0000259" key="9">
    <source>
        <dbReference type="PROSITE" id="PS51076"/>
    </source>
</evidence>
<keyword evidence="4 7" id="KW-0805">Transcription regulation</keyword>
<evidence type="ECO:0000256" key="3">
    <source>
        <dbReference type="ARBA" id="ARBA00022833"/>
    </source>
</evidence>
<dbReference type="Pfam" id="PF03166">
    <property type="entry name" value="MH2"/>
    <property type="match status" value="1"/>
</dbReference>
<reference evidence="10 11" key="1">
    <citation type="submission" date="2020-08" db="EMBL/GenBank/DDBJ databases">
        <title>Aphidius gifuensis genome sequencing and assembly.</title>
        <authorList>
            <person name="Du Z."/>
        </authorList>
    </citation>
    <scope>NUCLEOTIDE SEQUENCE [LARGE SCALE GENOMIC DNA]</scope>
    <source>
        <strain evidence="10">YNYX2018</strain>
        <tissue evidence="10">Adults</tissue>
    </source>
</reference>
<dbReference type="GO" id="GO:0005737">
    <property type="term" value="C:cytoplasm"/>
    <property type="evidence" value="ECO:0007669"/>
    <property type="project" value="UniProtKB-SubCell"/>
</dbReference>
<dbReference type="InterPro" id="IPR008984">
    <property type="entry name" value="SMAD_FHA_dom_sf"/>
</dbReference>
<feature type="domain" description="MH2" evidence="9">
    <location>
        <begin position="270"/>
        <end position="465"/>
    </location>
</feature>
<dbReference type="GO" id="GO:0000981">
    <property type="term" value="F:DNA-binding transcription factor activity, RNA polymerase II-specific"/>
    <property type="evidence" value="ECO:0007669"/>
    <property type="project" value="TreeGrafter"/>
</dbReference>
<accession>A0A834Y397</accession>
<dbReference type="Gene3D" id="3.90.520.10">
    <property type="entry name" value="SMAD MH1 domain"/>
    <property type="match status" value="1"/>
</dbReference>
<protein>
    <recommendedName>
        <fullName evidence="7">Mothers against decapentaplegic homolog</fullName>
        <shortName evidence="7">MAD homolog</shortName>
        <shortName evidence="7">Mothers against DPP homolog</shortName>
    </recommendedName>
    <alternativeName>
        <fullName evidence="7">SMAD family member</fullName>
    </alternativeName>
</protein>
<comment type="subcellular location">
    <subcellularLocation>
        <location evidence="7">Cytoplasm</location>
    </subcellularLocation>
    <subcellularLocation>
        <location evidence="7">Nucleus</location>
    </subcellularLocation>
</comment>
<dbReference type="PROSITE" id="PS51075">
    <property type="entry name" value="MH1"/>
    <property type="match status" value="1"/>
</dbReference>
<evidence type="ECO:0000256" key="6">
    <source>
        <dbReference type="ARBA" id="ARBA00023242"/>
    </source>
</evidence>
<dbReference type="InterPro" id="IPR001132">
    <property type="entry name" value="SMAD_dom_Dwarfin-type"/>
</dbReference>
<keyword evidence="2" id="KW-0479">Metal-binding</keyword>
<dbReference type="GO" id="GO:0009791">
    <property type="term" value="P:post-embryonic development"/>
    <property type="evidence" value="ECO:0007669"/>
    <property type="project" value="UniProtKB-ARBA"/>
</dbReference>
<dbReference type="GO" id="GO:0046872">
    <property type="term" value="F:metal ion binding"/>
    <property type="evidence" value="ECO:0007669"/>
    <property type="project" value="UniProtKB-KW"/>
</dbReference>
<dbReference type="GO" id="GO:0009653">
    <property type="term" value="P:anatomical structure morphogenesis"/>
    <property type="evidence" value="ECO:0007669"/>
    <property type="project" value="TreeGrafter"/>
</dbReference>
<dbReference type="PANTHER" id="PTHR13703">
    <property type="entry name" value="SMAD"/>
    <property type="match status" value="1"/>
</dbReference>
<keyword evidence="7" id="KW-0963">Cytoplasm</keyword>
<dbReference type="InterPro" id="IPR003619">
    <property type="entry name" value="MAD_homology1_Dwarfin-type"/>
</dbReference>
<evidence type="ECO:0000313" key="11">
    <source>
        <dbReference type="Proteomes" id="UP000639338"/>
    </source>
</evidence>
<dbReference type="Pfam" id="PF03165">
    <property type="entry name" value="MH1"/>
    <property type="match status" value="1"/>
</dbReference>
<evidence type="ECO:0000313" key="10">
    <source>
        <dbReference type="EMBL" id="KAF7996882.1"/>
    </source>
</evidence>
<dbReference type="GO" id="GO:0071144">
    <property type="term" value="C:heteromeric SMAD protein complex"/>
    <property type="evidence" value="ECO:0007669"/>
    <property type="project" value="TreeGrafter"/>
</dbReference>
<keyword evidence="5 7" id="KW-0804">Transcription</keyword>
<dbReference type="Proteomes" id="UP000639338">
    <property type="component" value="Unassembled WGS sequence"/>
</dbReference>
<keyword evidence="3" id="KW-0862">Zinc</keyword>
<dbReference type="SMART" id="SM00523">
    <property type="entry name" value="DWA"/>
    <property type="match status" value="1"/>
</dbReference>
<evidence type="ECO:0000256" key="1">
    <source>
        <dbReference type="ARBA" id="ARBA00005545"/>
    </source>
</evidence>
<gene>
    <name evidence="10" type="ORF">HCN44_002528</name>
</gene>
<dbReference type="GO" id="GO:0070411">
    <property type="term" value="F:I-SMAD binding"/>
    <property type="evidence" value="ECO:0007669"/>
    <property type="project" value="TreeGrafter"/>
</dbReference>
<dbReference type="GO" id="GO:0000978">
    <property type="term" value="F:RNA polymerase II cis-regulatory region sequence-specific DNA binding"/>
    <property type="evidence" value="ECO:0007669"/>
    <property type="project" value="TreeGrafter"/>
</dbReference>
<evidence type="ECO:0000256" key="4">
    <source>
        <dbReference type="ARBA" id="ARBA00023015"/>
    </source>
</evidence>
<dbReference type="InterPro" id="IPR013019">
    <property type="entry name" value="MAD_homology_MH1"/>
</dbReference>
<dbReference type="EMBL" id="JACMRX010000001">
    <property type="protein sequence ID" value="KAF7996882.1"/>
    <property type="molecule type" value="Genomic_DNA"/>
</dbReference>
<proteinExistence type="inferred from homology"/>
<evidence type="ECO:0000256" key="2">
    <source>
        <dbReference type="ARBA" id="ARBA00022723"/>
    </source>
</evidence>
<dbReference type="SUPFAM" id="SSF49879">
    <property type="entry name" value="SMAD/FHA domain"/>
    <property type="match status" value="1"/>
</dbReference>
<dbReference type="GO" id="GO:0030509">
    <property type="term" value="P:BMP signaling pathway"/>
    <property type="evidence" value="ECO:0007669"/>
    <property type="project" value="TreeGrafter"/>
</dbReference>
<dbReference type="GO" id="GO:0051239">
    <property type="term" value="P:regulation of multicellular organismal process"/>
    <property type="evidence" value="ECO:0007669"/>
    <property type="project" value="UniProtKB-ARBA"/>
</dbReference>
<evidence type="ECO:0000256" key="5">
    <source>
        <dbReference type="ARBA" id="ARBA00023163"/>
    </source>
</evidence>
<dbReference type="AlphaFoldDB" id="A0A834Y397"/>